<feature type="transmembrane region" description="Helical" evidence="5">
    <location>
        <begin position="369"/>
        <end position="396"/>
    </location>
</feature>
<dbReference type="Gene3D" id="1.20.1720.10">
    <property type="entry name" value="Multidrug resistance protein D"/>
    <property type="match status" value="1"/>
</dbReference>
<dbReference type="PANTHER" id="PTHR23501:SF154">
    <property type="entry name" value="MULTIDRUG-EFFLUX TRANSPORTER RV1634-RELATED"/>
    <property type="match status" value="1"/>
</dbReference>
<feature type="transmembrane region" description="Helical" evidence="5">
    <location>
        <begin position="66"/>
        <end position="86"/>
    </location>
</feature>
<organism evidence="7 8">
    <name type="scientific">Tessaracoccus antarcticus</name>
    <dbReference type="NCBI Taxonomy" id="2479848"/>
    <lineage>
        <taxon>Bacteria</taxon>
        <taxon>Bacillati</taxon>
        <taxon>Actinomycetota</taxon>
        <taxon>Actinomycetes</taxon>
        <taxon>Propionibacteriales</taxon>
        <taxon>Propionibacteriaceae</taxon>
        <taxon>Tessaracoccus</taxon>
    </lineage>
</organism>
<feature type="transmembrane region" description="Helical" evidence="5">
    <location>
        <begin position="276"/>
        <end position="301"/>
    </location>
</feature>
<feature type="transmembrane region" description="Helical" evidence="5">
    <location>
        <begin position="180"/>
        <end position="201"/>
    </location>
</feature>
<evidence type="ECO:0000313" key="8">
    <source>
        <dbReference type="Proteomes" id="UP000275256"/>
    </source>
</evidence>
<keyword evidence="8" id="KW-1185">Reference proteome</keyword>
<dbReference type="InterPro" id="IPR020846">
    <property type="entry name" value="MFS_dom"/>
</dbReference>
<evidence type="ECO:0000256" key="1">
    <source>
        <dbReference type="ARBA" id="ARBA00004651"/>
    </source>
</evidence>
<evidence type="ECO:0000256" key="5">
    <source>
        <dbReference type="SAM" id="Phobius"/>
    </source>
</evidence>
<feature type="transmembrane region" description="Helical" evidence="5">
    <location>
        <begin position="32"/>
        <end position="54"/>
    </location>
</feature>
<feature type="transmembrane region" description="Helical" evidence="5">
    <location>
        <begin position="154"/>
        <end position="174"/>
    </location>
</feature>
<protein>
    <submittedName>
        <fullName evidence="7">MFS transporter</fullName>
    </submittedName>
</protein>
<dbReference type="GO" id="GO:0022857">
    <property type="term" value="F:transmembrane transporter activity"/>
    <property type="evidence" value="ECO:0007669"/>
    <property type="project" value="InterPro"/>
</dbReference>
<dbReference type="EMBL" id="REFW01000001">
    <property type="protein sequence ID" value="RMB62290.1"/>
    <property type="molecule type" value="Genomic_DNA"/>
</dbReference>
<feature type="transmembrane region" description="Helical" evidence="5">
    <location>
        <begin position="408"/>
        <end position="429"/>
    </location>
</feature>
<sequence length="475" mass="49554">MSGSLGQVRSWVDSNFGGTVGTRRHVAGRSRLLIGLILSIFGIAFETIGVATAMPTVMRDLDAPHLYAWAFSTMVTGMLLATLLAGRLTDRVGPLTPMVAGYVMFSVGLVAGALAPTVWVLLAARFVQGLGAGALSLALFVTIALVFDGAQRATVLGALSFVWLLPAFIGPPIAAWMTLISWRLVFSAMLPLLVVAAALALPAMRQVQAIFDPAEESETIQWWAVVLVAVSPALVQLAGEPLGAWSVVAGVVGLVALVVGLPRVMPRAIKLFGSGLGPVVLTRGLMAGCFFAAEAFVLLVLQNLRGLTVFEAGISLTIGSVGWSAGSWSQARPWVKLRRDQIITLGSVLCAVGLVTMVGFIAWTGSPLWLGVLGWVIAGLGMGVMMPSTAVAIMGLSSAQEQGRNNSALQVAEGLGNALMTGLAGAIYAGAVRQVSSQTSFVWLFSVLTVVCLLAFVVSRRIGPIDNESLVTVTG</sequence>
<keyword evidence="3 5" id="KW-1133">Transmembrane helix</keyword>
<dbReference type="AlphaFoldDB" id="A0A3M0GBT9"/>
<feature type="transmembrane region" description="Helical" evidence="5">
    <location>
        <begin position="245"/>
        <end position="264"/>
    </location>
</feature>
<dbReference type="Pfam" id="PF07690">
    <property type="entry name" value="MFS_1"/>
    <property type="match status" value="1"/>
</dbReference>
<dbReference type="GO" id="GO:0005886">
    <property type="term" value="C:plasma membrane"/>
    <property type="evidence" value="ECO:0007669"/>
    <property type="project" value="UniProtKB-SubCell"/>
</dbReference>
<feature type="domain" description="Major facilitator superfamily (MFS) profile" evidence="6">
    <location>
        <begin position="32"/>
        <end position="467"/>
    </location>
</feature>
<dbReference type="Proteomes" id="UP000275256">
    <property type="component" value="Unassembled WGS sequence"/>
</dbReference>
<dbReference type="InterPro" id="IPR036259">
    <property type="entry name" value="MFS_trans_sf"/>
</dbReference>
<keyword evidence="2 5" id="KW-0812">Transmembrane</keyword>
<feature type="transmembrane region" description="Helical" evidence="5">
    <location>
        <begin position="441"/>
        <end position="459"/>
    </location>
</feature>
<dbReference type="SUPFAM" id="SSF103473">
    <property type="entry name" value="MFS general substrate transporter"/>
    <property type="match status" value="1"/>
</dbReference>
<feature type="transmembrane region" description="Helical" evidence="5">
    <location>
        <begin position="126"/>
        <end position="147"/>
    </location>
</feature>
<evidence type="ECO:0000313" key="7">
    <source>
        <dbReference type="EMBL" id="RMB62290.1"/>
    </source>
</evidence>
<accession>A0A3M0GBT9</accession>
<evidence type="ECO:0000256" key="2">
    <source>
        <dbReference type="ARBA" id="ARBA00022692"/>
    </source>
</evidence>
<dbReference type="InterPro" id="IPR011701">
    <property type="entry name" value="MFS"/>
</dbReference>
<feature type="transmembrane region" description="Helical" evidence="5">
    <location>
        <begin position="98"/>
        <end position="120"/>
    </location>
</feature>
<evidence type="ECO:0000259" key="6">
    <source>
        <dbReference type="PROSITE" id="PS50850"/>
    </source>
</evidence>
<dbReference type="Gene3D" id="1.20.1250.20">
    <property type="entry name" value="MFS general substrate transporter like domains"/>
    <property type="match status" value="1"/>
</dbReference>
<proteinExistence type="predicted"/>
<comment type="subcellular location">
    <subcellularLocation>
        <location evidence="1">Cell membrane</location>
        <topology evidence="1">Multi-pass membrane protein</topology>
    </subcellularLocation>
</comment>
<reference evidence="7 8" key="1">
    <citation type="submission" date="2018-10" db="EMBL/GenBank/DDBJ databases">
        <title>Tessaracoccus antarcticuss sp. nov., isolated from sediment.</title>
        <authorList>
            <person name="Zhou L.Y."/>
            <person name="Du Z.J."/>
        </authorList>
    </citation>
    <scope>NUCLEOTIDE SEQUENCE [LARGE SCALE GENOMIC DNA]</scope>
    <source>
        <strain evidence="7 8">JDX10</strain>
    </source>
</reference>
<comment type="caution">
    <text evidence="7">The sequence shown here is derived from an EMBL/GenBank/DDBJ whole genome shotgun (WGS) entry which is preliminary data.</text>
</comment>
<gene>
    <name evidence="7" type="ORF">EAX62_06960</name>
</gene>
<name>A0A3M0GBT9_9ACTN</name>
<evidence type="ECO:0000256" key="3">
    <source>
        <dbReference type="ARBA" id="ARBA00022989"/>
    </source>
</evidence>
<keyword evidence="4 5" id="KW-0472">Membrane</keyword>
<dbReference type="PANTHER" id="PTHR23501">
    <property type="entry name" value="MAJOR FACILITATOR SUPERFAMILY"/>
    <property type="match status" value="1"/>
</dbReference>
<dbReference type="PROSITE" id="PS50850">
    <property type="entry name" value="MFS"/>
    <property type="match status" value="1"/>
</dbReference>
<evidence type="ECO:0000256" key="4">
    <source>
        <dbReference type="ARBA" id="ARBA00023136"/>
    </source>
</evidence>
<feature type="transmembrane region" description="Helical" evidence="5">
    <location>
        <begin position="342"/>
        <end position="363"/>
    </location>
</feature>